<dbReference type="Pfam" id="PF08376">
    <property type="entry name" value="NIT"/>
    <property type="match status" value="1"/>
</dbReference>
<dbReference type="SUPFAM" id="SSF52172">
    <property type="entry name" value="CheY-like"/>
    <property type="match status" value="1"/>
</dbReference>
<dbReference type="InterPro" id="IPR011006">
    <property type="entry name" value="CheY-like_superfamily"/>
</dbReference>
<dbReference type="InterPro" id="IPR013587">
    <property type="entry name" value="Nitrate/nitrite_sensing"/>
</dbReference>
<accession>A0A554WSE0</accession>
<dbReference type="AlphaFoldDB" id="A0A554WSE0"/>
<comment type="caution">
    <text evidence="4">The sequence shown here is derived from an EMBL/GenBank/DDBJ whole genome shotgun (WGS) entry which is preliminary data.</text>
</comment>
<feature type="coiled-coil region" evidence="1">
    <location>
        <begin position="329"/>
        <end position="356"/>
    </location>
</feature>
<keyword evidence="5" id="KW-1185">Reference proteome</keyword>
<feature type="domain" description="NIT" evidence="2">
    <location>
        <begin position="16"/>
        <end position="272"/>
    </location>
</feature>
<sequence>MVAELRQLAQTSRLLHTTTALVHQLQRERGLTNLFLGSTTDEWREALTQQTAATDREREGFTAELDAIDSGMTTPGLQRARLLTDIALVHQGLQALPWLREQVLERRCSARWATQAYIRLIQTLLSMVFEAADAAQDPDISRCLVALFHLAQGKELAGQERAAGALAFARGSISADEQRHLQHLIDAQQRSIEVVATLTSKELADALANLPDATVLAKLERFRRHLLSSGTAARLNSSCSAAWFAACTARLDALRRVEEQLVQELRALSEHKLRQAERSLSELATGDLDLRSDEDAWKDAAAFFAAEDEAARSAAPAPSWPHGSSACVLEVIEAQSRQLQQVTAELERVRANLQERRLIERAKGLLMARQGLSEADAHRRLRQQAMNQGRRLVDVAQALLASAELLPADRP</sequence>
<evidence type="ECO:0000256" key="1">
    <source>
        <dbReference type="SAM" id="Coils"/>
    </source>
</evidence>
<reference evidence="4 5" key="1">
    <citation type="submission" date="2019-07" db="EMBL/GenBank/DDBJ databases">
        <title>Tepidimonas sediminis YIM 72259 draft genome.</title>
        <authorList>
            <person name="Da Costa M.S."/>
            <person name="Froufe H.J.C."/>
            <person name="Egas C."/>
            <person name="Albuquerque L."/>
        </authorList>
    </citation>
    <scope>NUCLEOTIDE SEQUENCE [LARGE SCALE GENOMIC DNA]</scope>
    <source>
        <strain evidence="4 5">YIM 72259</strain>
    </source>
</reference>
<name>A0A554WSE0_9BURK</name>
<evidence type="ECO:0000259" key="3">
    <source>
        <dbReference type="PROSITE" id="PS50921"/>
    </source>
</evidence>
<dbReference type="Proteomes" id="UP000320225">
    <property type="component" value="Unassembled WGS sequence"/>
</dbReference>
<dbReference type="Pfam" id="PF03861">
    <property type="entry name" value="ANTAR"/>
    <property type="match status" value="1"/>
</dbReference>
<dbReference type="GO" id="GO:0003723">
    <property type="term" value="F:RNA binding"/>
    <property type="evidence" value="ECO:0007669"/>
    <property type="project" value="InterPro"/>
</dbReference>
<organism evidence="4 5">
    <name type="scientific">Tepidimonas sediminis</name>
    <dbReference type="NCBI Taxonomy" id="2588941"/>
    <lineage>
        <taxon>Bacteria</taxon>
        <taxon>Pseudomonadati</taxon>
        <taxon>Pseudomonadota</taxon>
        <taxon>Betaproteobacteria</taxon>
        <taxon>Burkholderiales</taxon>
        <taxon>Tepidimonas</taxon>
    </lineage>
</organism>
<dbReference type="PROSITE" id="PS50921">
    <property type="entry name" value="ANTAR"/>
    <property type="match status" value="1"/>
</dbReference>
<dbReference type="InterPro" id="IPR036388">
    <property type="entry name" value="WH-like_DNA-bd_sf"/>
</dbReference>
<gene>
    <name evidence="4" type="primary">nasR</name>
    <name evidence="4" type="ORF">Tsedi_00786</name>
</gene>
<evidence type="ECO:0000313" key="4">
    <source>
        <dbReference type="EMBL" id="TSE26485.1"/>
    </source>
</evidence>
<dbReference type="PROSITE" id="PS50906">
    <property type="entry name" value="NIT"/>
    <property type="match status" value="1"/>
</dbReference>
<protein>
    <submittedName>
        <fullName evidence="4">Nitrate regulatory protein</fullName>
    </submittedName>
</protein>
<evidence type="ECO:0000259" key="2">
    <source>
        <dbReference type="PROSITE" id="PS50906"/>
    </source>
</evidence>
<dbReference type="InterPro" id="IPR005561">
    <property type="entry name" value="ANTAR"/>
</dbReference>
<feature type="domain" description="ANTAR" evidence="3">
    <location>
        <begin position="339"/>
        <end position="400"/>
    </location>
</feature>
<dbReference type="SMART" id="SM01012">
    <property type="entry name" value="ANTAR"/>
    <property type="match status" value="1"/>
</dbReference>
<dbReference type="RefSeq" id="WP_185970574.1">
    <property type="nucleotide sequence ID" value="NZ_VJND01000003.1"/>
</dbReference>
<keyword evidence="1" id="KW-0175">Coiled coil</keyword>
<dbReference type="InterPro" id="IPR010910">
    <property type="entry name" value="Nitrate/nitrite_sensing_bac"/>
</dbReference>
<dbReference type="Gene3D" id="1.10.10.10">
    <property type="entry name" value="Winged helix-like DNA-binding domain superfamily/Winged helix DNA-binding domain"/>
    <property type="match status" value="1"/>
</dbReference>
<proteinExistence type="predicted"/>
<evidence type="ECO:0000313" key="5">
    <source>
        <dbReference type="Proteomes" id="UP000320225"/>
    </source>
</evidence>
<dbReference type="EMBL" id="VJND01000003">
    <property type="protein sequence ID" value="TSE26485.1"/>
    <property type="molecule type" value="Genomic_DNA"/>
</dbReference>